<organism evidence="5 6">
    <name type="scientific">Carya illinoinensis</name>
    <name type="common">Pecan</name>
    <dbReference type="NCBI Taxonomy" id="32201"/>
    <lineage>
        <taxon>Eukaryota</taxon>
        <taxon>Viridiplantae</taxon>
        <taxon>Streptophyta</taxon>
        <taxon>Embryophyta</taxon>
        <taxon>Tracheophyta</taxon>
        <taxon>Spermatophyta</taxon>
        <taxon>Magnoliopsida</taxon>
        <taxon>eudicotyledons</taxon>
        <taxon>Gunneridae</taxon>
        <taxon>Pentapetalae</taxon>
        <taxon>rosids</taxon>
        <taxon>fabids</taxon>
        <taxon>Fagales</taxon>
        <taxon>Juglandaceae</taxon>
        <taxon>Carya</taxon>
    </lineage>
</organism>
<keyword evidence="1 2" id="KW-0694">RNA-binding</keyword>
<dbReference type="AlphaFoldDB" id="A0A8T1NBH7"/>
<evidence type="ECO:0000259" key="4">
    <source>
        <dbReference type="PROSITE" id="PS50102"/>
    </source>
</evidence>
<feature type="region of interest" description="Disordered" evidence="3">
    <location>
        <begin position="1"/>
        <end position="21"/>
    </location>
</feature>
<accession>A0A8T1NBH7</accession>
<dbReference type="SMART" id="SM00360">
    <property type="entry name" value="RRM"/>
    <property type="match status" value="2"/>
</dbReference>
<evidence type="ECO:0000256" key="3">
    <source>
        <dbReference type="SAM" id="MobiDB-lite"/>
    </source>
</evidence>
<dbReference type="PANTHER" id="PTHR48025">
    <property type="entry name" value="OS02G0815200 PROTEIN"/>
    <property type="match status" value="1"/>
</dbReference>
<name>A0A8T1NBH7_CARIL</name>
<dbReference type="CDD" id="cd00590">
    <property type="entry name" value="RRM_SF"/>
    <property type="match status" value="1"/>
</dbReference>
<gene>
    <name evidence="5" type="ORF">CIPAW_15G147100</name>
</gene>
<feature type="domain" description="RRM" evidence="4">
    <location>
        <begin position="156"/>
        <end position="234"/>
    </location>
</feature>
<dbReference type="PANTHER" id="PTHR48025:SF17">
    <property type="entry name" value="28 KDA RIBONUCLEOPROTEIN, CHLOROPLASTIC"/>
    <property type="match status" value="1"/>
</dbReference>
<evidence type="ECO:0000256" key="2">
    <source>
        <dbReference type="PROSITE-ProRule" id="PRU00176"/>
    </source>
</evidence>
<dbReference type="GO" id="GO:0003729">
    <property type="term" value="F:mRNA binding"/>
    <property type="evidence" value="ECO:0007669"/>
    <property type="project" value="TreeGrafter"/>
</dbReference>
<proteinExistence type="predicted"/>
<dbReference type="GO" id="GO:0009535">
    <property type="term" value="C:chloroplast thylakoid membrane"/>
    <property type="evidence" value="ECO:0007669"/>
    <property type="project" value="TreeGrafter"/>
</dbReference>
<evidence type="ECO:0000313" key="5">
    <source>
        <dbReference type="EMBL" id="KAG6627695.1"/>
    </source>
</evidence>
<sequence>MKSARKMKKPKKNMKKRKRMKRTRMRIELYFKSNKMQEQALDSILAPSKESETVIEEFSRNRLIAQNISWNCTFEDIRALFEKHETMLDVELSMHNKIRNRGLAFVTMGSPEEALTALNNLESYDLIIRNIGSDSNFSTKEEPSPSSRVQPKPVTFNLFVANLPFEARSKDLREFFSSEGGNVISAEVIFNENPRKSSGYGFVAFKSKKDANEALLAFQRKVIWLPLRVAWSKQFVKLRVEENVKFEDTSIESTSSAEQADAADEN</sequence>
<feature type="domain" description="RRM" evidence="4">
    <location>
        <begin position="61"/>
        <end position="142"/>
    </location>
</feature>
<evidence type="ECO:0000313" key="6">
    <source>
        <dbReference type="Proteomes" id="UP000811609"/>
    </source>
</evidence>
<evidence type="ECO:0000256" key="1">
    <source>
        <dbReference type="ARBA" id="ARBA00022884"/>
    </source>
</evidence>
<reference evidence="5" key="1">
    <citation type="submission" date="2020-12" db="EMBL/GenBank/DDBJ databases">
        <title>WGS assembly of Carya illinoinensis cv. Pawnee.</title>
        <authorList>
            <person name="Platts A."/>
            <person name="Shu S."/>
            <person name="Wright S."/>
            <person name="Barry K."/>
            <person name="Edger P."/>
            <person name="Pires J.C."/>
            <person name="Schmutz J."/>
        </authorList>
    </citation>
    <scope>NUCLEOTIDE SEQUENCE</scope>
    <source>
        <tissue evidence="5">Leaf</tissue>
    </source>
</reference>
<protein>
    <recommendedName>
        <fullName evidence="4">RRM domain-containing protein</fullName>
    </recommendedName>
</protein>
<dbReference type="PROSITE" id="PS50102">
    <property type="entry name" value="RRM"/>
    <property type="match status" value="2"/>
</dbReference>
<dbReference type="InterPro" id="IPR050502">
    <property type="entry name" value="Euk_RNA-bind_prot"/>
</dbReference>
<dbReference type="InterPro" id="IPR000504">
    <property type="entry name" value="RRM_dom"/>
</dbReference>
<dbReference type="EMBL" id="CM031823">
    <property type="protein sequence ID" value="KAG6627695.1"/>
    <property type="molecule type" value="Genomic_DNA"/>
</dbReference>
<keyword evidence="6" id="KW-1185">Reference proteome</keyword>
<comment type="caution">
    <text evidence="5">The sequence shown here is derived from an EMBL/GenBank/DDBJ whole genome shotgun (WGS) entry which is preliminary data.</text>
</comment>
<dbReference type="GO" id="GO:1901259">
    <property type="term" value="P:chloroplast rRNA processing"/>
    <property type="evidence" value="ECO:0007669"/>
    <property type="project" value="TreeGrafter"/>
</dbReference>
<dbReference type="Pfam" id="PF00076">
    <property type="entry name" value="RRM_1"/>
    <property type="match status" value="2"/>
</dbReference>
<dbReference type="Proteomes" id="UP000811609">
    <property type="component" value="Chromosome 15"/>
</dbReference>